<dbReference type="GO" id="GO:0006355">
    <property type="term" value="P:regulation of DNA-templated transcription"/>
    <property type="evidence" value="ECO:0007669"/>
    <property type="project" value="InterPro"/>
</dbReference>
<dbReference type="AlphaFoldDB" id="A0A6N7Z5I7"/>
<organism evidence="2 3">
    <name type="scientific">Amycolatopsis pithecellobii</name>
    <dbReference type="NCBI Taxonomy" id="664692"/>
    <lineage>
        <taxon>Bacteria</taxon>
        <taxon>Bacillati</taxon>
        <taxon>Actinomycetota</taxon>
        <taxon>Actinomycetes</taxon>
        <taxon>Pseudonocardiales</taxon>
        <taxon>Pseudonocardiaceae</taxon>
        <taxon>Amycolatopsis</taxon>
    </lineage>
</organism>
<evidence type="ECO:0000259" key="1">
    <source>
        <dbReference type="Pfam" id="PF01402"/>
    </source>
</evidence>
<evidence type="ECO:0000313" key="2">
    <source>
        <dbReference type="EMBL" id="MTD55874.1"/>
    </source>
</evidence>
<sequence>MKTAISMPDETFEAATRQAASLGLSRSEFFTRAVRRYLDQLAAESATAVIDEALALAGSDDSNAAAASAGHVRLAAGDDDW</sequence>
<accession>A0A6N7Z5I7</accession>
<dbReference type="Pfam" id="PF01402">
    <property type="entry name" value="RHH_1"/>
    <property type="match status" value="1"/>
</dbReference>
<name>A0A6N7Z5I7_9PSEU</name>
<dbReference type="RefSeq" id="WP_154758069.1">
    <property type="nucleotide sequence ID" value="NZ_WMBA01000027.1"/>
</dbReference>
<reference evidence="2 3" key="1">
    <citation type="submission" date="2019-11" db="EMBL/GenBank/DDBJ databases">
        <title>Draft genome of Amycolatopsis RM579.</title>
        <authorList>
            <person name="Duangmal K."/>
            <person name="Mingma R."/>
        </authorList>
    </citation>
    <scope>NUCLEOTIDE SEQUENCE [LARGE SCALE GENOMIC DNA]</scope>
    <source>
        <strain evidence="2 3">RM579</strain>
    </source>
</reference>
<dbReference type="OrthoDB" id="73061at2"/>
<dbReference type="Gene3D" id="1.10.1220.10">
    <property type="entry name" value="Met repressor-like"/>
    <property type="match status" value="1"/>
</dbReference>
<dbReference type="Proteomes" id="UP000440096">
    <property type="component" value="Unassembled WGS sequence"/>
</dbReference>
<dbReference type="InterPro" id="IPR002145">
    <property type="entry name" value="CopG"/>
</dbReference>
<feature type="domain" description="Ribbon-helix-helix protein CopG" evidence="1">
    <location>
        <begin position="3"/>
        <end position="40"/>
    </location>
</feature>
<dbReference type="EMBL" id="WMBA01000027">
    <property type="protein sequence ID" value="MTD55874.1"/>
    <property type="molecule type" value="Genomic_DNA"/>
</dbReference>
<comment type="caution">
    <text evidence="2">The sequence shown here is derived from an EMBL/GenBank/DDBJ whole genome shotgun (WGS) entry which is preliminary data.</text>
</comment>
<keyword evidence="3" id="KW-1185">Reference proteome</keyword>
<evidence type="ECO:0000313" key="3">
    <source>
        <dbReference type="Proteomes" id="UP000440096"/>
    </source>
</evidence>
<proteinExistence type="predicted"/>
<dbReference type="CDD" id="cd22231">
    <property type="entry name" value="RHH_NikR_HicB-like"/>
    <property type="match status" value="1"/>
</dbReference>
<gene>
    <name evidence="2" type="ORF">GKO32_18100</name>
</gene>
<dbReference type="InterPro" id="IPR013321">
    <property type="entry name" value="Arc_rbn_hlx_hlx"/>
</dbReference>
<protein>
    <submittedName>
        <fullName evidence="2">Ribbon-helix-helix protein, CopG family</fullName>
    </submittedName>
</protein>